<dbReference type="RefSeq" id="XP_030539378.1">
    <property type="nucleotide sequence ID" value="XM_030683518.2"/>
</dbReference>
<evidence type="ECO:0000256" key="7">
    <source>
        <dbReference type="ARBA" id="ARBA00047304"/>
    </source>
</evidence>
<keyword evidence="3" id="KW-0677">Repeat</keyword>
<comment type="catalytic activity">
    <reaction evidence="7">
        <text>NAD(+) + H2O = ADP-D-ribose + nicotinamide + H(+)</text>
        <dbReference type="Rhea" id="RHEA:16301"/>
        <dbReference type="ChEBI" id="CHEBI:15377"/>
        <dbReference type="ChEBI" id="CHEBI:15378"/>
        <dbReference type="ChEBI" id="CHEBI:17154"/>
        <dbReference type="ChEBI" id="CHEBI:57540"/>
        <dbReference type="ChEBI" id="CHEBI:57967"/>
        <dbReference type="EC" id="3.2.2.6"/>
    </reaction>
    <physiologicalReaction direction="left-to-right" evidence="7">
        <dbReference type="Rhea" id="RHEA:16302"/>
    </physiologicalReaction>
</comment>
<evidence type="ECO:0000256" key="2">
    <source>
        <dbReference type="ARBA" id="ARBA00022614"/>
    </source>
</evidence>
<dbReference type="Gene3D" id="3.40.50.10140">
    <property type="entry name" value="Toll/interleukin-1 receptor homology (TIR) domain"/>
    <property type="match status" value="1"/>
</dbReference>
<evidence type="ECO:0000256" key="8">
    <source>
        <dbReference type="SAM" id="MobiDB-lite"/>
    </source>
</evidence>
<dbReference type="InterPro" id="IPR027417">
    <property type="entry name" value="P-loop_NTPase"/>
</dbReference>
<keyword evidence="10" id="KW-1185">Reference proteome</keyword>
<protein>
    <recommendedName>
        <fullName evidence="1">ADP-ribosyl cyclase/cyclic ADP-ribose hydrolase</fullName>
        <ecNumber evidence="1">3.2.2.6</ecNumber>
    </recommendedName>
</protein>
<keyword evidence="4" id="KW-0378">Hydrolase</keyword>
<dbReference type="InterPro" id="IPR035897">
    <property type="entry name" value="Toll_tir_struct_dom_sf"/>
</dbReference>
<dbReference type="InterPro" id="IPR042197">
    <property type="entry name" value="Apaf_helical"/>
</dbReference>
<dbReference type="Gene3D" id="3.40.50.300">
    <property type="entry name" value="P-loop containing nucleotide triphosphate hydrolases"/>
    <property type="match status" value="1"/>
</dbReference>
<reference evidence="11" key="1">
    <citation type="submission" date="2025-08" db="UniProtKB">
        <authorList>
            <consortium name="RefSeq"/>
        </authorList>
    </citation>
    <scope>IDENTIFICATION</scope>
    <source>
        <tissue evidence="11">Leaf</tissue>
    </source>
</reference>
<dbReference type="SUPFAM" id="SSF46785">
    <property type="entry name" value="Winged helix' DNA-binding domain"/>
    <property type="match status" value="1"/>
</dbReference>
<dbReference type="AlphaFoldDB" id="A0A8B8PYM2"/>
<feature type="domain" description="TIR" evidence="9">
    <location>
        <begin position="10"/>
        <end position="175"/>
    </location>
</feature>
<dbReference type="InterPro" id="IPR000157">
    <property type="entry name" value="TIR_dom"/>
</dbReference>
<dbReference type="GeneID" id="115747377"/>
<evidence type="ECO:0000313" key="10">
    <source>
        <dbReference type="Proteomes" id="UP000827889"/>
    </source>
</evidence>
<dbReference type="InterPro" id="IPR045344">
    <property type="entry name" value="C-JID"/>
</dbReference>
<feature type="compositionally biased region" description="Basic and acidic residues" evidence="8">
    <location>
        <begin position="1118"/>
        <end position="1135"/>
    </location>
</feature>
<keyword evidence="6" id="KW-0520">NAD</keyword>
<organism evidence="10 11">
    <name type="scientific">Rhodamnia argentea</name>
    <dbReference type="NCBI Taxonomy" id="178133"/>
    <lineage>
        <taxon>Eukaryota</taxon>
        <taxon>Viridiplantae</taxon>
        <taxon>Streptophyta</taxon>
        <taxon>Embryophyta</taxon>
        <taxon>Tracheophyta</taxon>
        <taxon>Spermatophyta</taxon>
        <taxon>Magnoliopsida</taxon>
        <taxon>eudicotyledons</taxon>
        <taxon>Gunneridae</taxon>
        <taxon>Pentapetalae</taxon>
        <taxon>rosids</taxon>
        <taxon>malvids</taxon>
        <taxon>Myrtales</taxon>
        <taxon>Myrtaceae</taxon>
        <taxon>Myrtoideae</taxon>
        <taxon>Myrteae</taxon>
        <taxon>Australasian group</taxon>
        <taxon>Rhodamnia</taxon>
    </lineage>
</organism>
<dbReference type="PANTHER" id="PTHR11017:SF573">
    <property type="entry name" value="ADP-RIBOSYL CYCLASE_CYCLIC ADP-RIBOSE HYDROLASE"/>
    <property type="match status" value="1"/>
</dbReference>
<gene>
    <name evidence="11" type="primary">LOC115747377</name>
</gene>
<dbReference type="InterPro" id="IPR058546">
    <property type="entry name" value="RPS4B/Roq1-like_LRR"/>
</dbReference>
<dbReference type="SUPFAM" id="SSF52047">
    <property type="entry name" value="RNI-like"/>
    <property type="match status" value="1"/>
</dbReference>
<dbReference type="GO" id="GO:0006952">
    <property type="term" value="P:defense response"/>
    <property type="evidence" value="ECO:0007669"/>
    <property type="project" value="UniProtKB-KW"/>
</dbReference>
<evidence type="ECO:0000256" key="6">
    <source>
        <dbReference type="ARBA" id="ARBA00023027"/>
    </source>
</evidence>
<dbReference type="InterPro" id="IPR036390">
    <property type="entry name" value="WH_DNA-bd_sf"/>
</dbReference>
<proteinExistence type="predicted"/>
<dbReference type="SUPFAM" id="SSF52200">
    <property type="entry name" value="Toll/Interleukin receptor TIR domain"/>
    <property type="match status" value="1"/>
</dbReference>
<keyword evidence="5" id="KW-0611">Plant defense</keyword>
<dbReference type="InterPro" id="IPR002182">
    <property type="entry name" value="NB-ARC"/>
</dbReference>
<dbReference type="InterPro" id="IPR044974">
    <property type="entry name" value="Disease_R_plants"/>
</dbReference>
<dbReference type="Proteomes" id="UP000827889">
    <property type="component" value="Chromosome 11"/>
</dbReference>
<dbReference type="InterPro" id="IPR058192">
    <property type="entry name" value="WHD_ROQ1-like"/>
</dbReference>
<dbReference type="Gene3D" id="1.10.8.430">
    <property type="entry name" value="Helical domain of apoptotic protease-activating factors"/>
    <property type="match status" value="1"/>
</dbReference>
<dbReference type="PROSITE" id="PS50104">
    <property type="entry name" value="TIR"/>
    <property type="match status" value="1"/>
</dbReference>
<dbReference type="FunFam" id="3.40.50.10140:FF:000007">
    <property type="entry name" value="Disease resistance protein (TIR-NBS-LRR class)"/>
    <property type="match status" value="1"/>
</dbReference>
<sequence length="1155" mass="130836">MASSSMSPRWNYDVFLSFRGEDTREGFTNFLYDALRRHGINTFLDDQLPKGEGISAELSEKIEESRISVVVFSENYASSGWCLDELVKILECKATKGHMVRPIFYRVDPSELRKQTGKTGDYLAKHEDKYGKDSERVMKWRKSLEDLANLAGWHFSKGVESKLIQTIIEEVSSKLNRPALNVATHPVGIHDTLDGINPILGIGLDDVRMIGFYGIGGIGKSTVAKAIYNLHADDFEGSSFLANVKEVSRQHGLVQVQETLLFEILGDSNIKLGNADRGISLISRRLCYKKVLIIIDDIDHLDQLRKLAGEKSWFGSGSRIVITTRDKHLLEAHGVDHFHEVKKLNFIDSYKLFCWNAFKSPNPSKEFEDLTCRLLDYAKGLPLALIVLGSFLCGRNVREWESAIARLKSVPNREYNEILKLTYDGLDDLEKSIFLDIACFFNGDDQDYVTKVFDACKFFPDIGIRVLLDKSLISIELNKLSMHGLLQEMGREIVRKESPNNPGERSRLWHSEDIVDVLTENLGTNKVEAIKLVLPETEEVYLNAKAFKRMRRLRVLIIHNAYVSGDFDYLSNNLRWVDWEGYPLPSLPANFHPKKLVGLFMPNSHIKDLGQGYKIFKNLKHMNFEGSGFLTEIPDFSELPNLESLILTQCTSLVEVHDSVGLLDRLVTLNLECCFHLRKLPTRLKLKSLQTLLLTRCRSLETFPNNLENMESLKELRLSKTAIKELPSSLGNLVGLEILCISGCKKLEGLPSEINKLLHLKHLLLRDCFELGKFLDNTDDKWQARETSDCINVSTSCLESRGHLVSVLRETRSFPSGTSLDGKFSPEFPLLQSLNLRNCNLTEVNFLMNMSCISTMEELELSRNNFVKVPAWIGKLANLQKLELNFCRQLQEAPILPPSIASVSAIECESLEVFSQLSNMAKSHTKDFPHVKSINLTNCQRLAENLGDTVANILLNQDHTFSLTLPGCEIPEWFKYQTKNGFFYFQVPELLYAELVGFALCAVVAESFTCELQGIINGELVIKSVKNFDSLKSDHLWLLYLPCPIVKAREGCNYIEFSLEEIDAVDSSIEKFIGRCGLFLEFKHEEKLNWTLENNLISATHYPEVIYDEDSEESEGSAYEHSEESVGSADDHTEGTDAGGDTMMIQSTSKKRKER</sequence>
<accession>A0A8B8PYM2</accession>
<dbReference type="KEGG" id="rarg:115747377"/>
<dbReference type="InterPro" id="IPR032675">
    <property type="entry name" value="LRR_dom_sf"/>
</dbReference>
<keyword evidence="2" id="KW-0433">Leucine-rich repeat</keyword>
<dbReference type="GO" id="GO:0061809">
    <property type="term" value="F:NAD+ nucleosidase activity, cyclic ADP-ribose generating"/>
    <property type="evidence" value="ECO:0007669"/>
    <property type="project" value="UniProtKB-EC"/>
</dbReference>
<dbReference type="SUPFAM" id="SSF52058">
    <property type="entry name" value="L domain-like"/>
    <property type="match status" value="1"/>
</dbReference>
<dbReference type="Pfam" id="PF01582">
    <property type="entry name" value="TIR"/>
    <property type="match status" value="1"/>
</dbReference>
<dbReference type="PANTHER" id="PTHR11017">
    <property type="entry name" value="LEUCINE-RICH REPEAT-CONTAINING PROTEIN"/>
    <property type="match status" value="1"/>
</dbReference>
<evidence type="ECO:0000256" key="3">
    <source>
        <dbReference type="ARBA" id="ARBA00022737"/>
    </source>
</evidence>
<name>A0A8B8PYM2_9MYRT</name>
<dbReference type="Pfam" id="PF00931">
    <property type="entry name" value="NB-ARC"/>
    <property type="match status" value="1"/>
</dbReference>
<dbReference type="OrthoDB" id="1901675at2759"/>
<dbReference type="SMART" id="SM00255">
    <property type="entry name" value="TIR"/>
    <property type="match status" value="1"/>
</dbReference>
<dbReference type="Gene3D" id="3.80.10.10">
    <property type="entry name" value="Ribonuclease Inhibitor"/>
    <property type="match status" value="3"/>
</dbReference>
<dbReference type="Pfam" id="PF23286">
    <property type="entry name" value="LRR_13"/>
    <property type="match status" value="1"/>
</dbReference>
<feature type="region of interest" description="Disordered" evidence="8">
    <location>
        <begin position="1109"/>
        <end position="1155"/>
    </location>
</feature>
<dbReference type="GO" id="GO:0043531">
    <property type="term" value="F:ADP binding"/>
    <property type="evidence" value="ECO:0007669"/>
    <property type="project" value="InterPro"/>
</dbReference>
<dbReference type="PRINTS" id="PR00364">
    <property type="entry name" value="DISEASERSIST"/>
</dbReference>
<evidence type="ECO:0000256" key="4">
    <source>
        <dbReference type="ARBA" id="ARBA00022801"/>
    </source>
</evidence>
<dbReference type="Pfam" id="PF20160">
    <property type="entry name" value="C-JID"/>
    <property type="match status" value="1"/>
</dbReference>
<dbReference type="Pfam" id="PF23282">
    <property type="entry name" value="WHD_ROQ1"/>
    <property type="match status" value="1"/>
</dbReference>
<dbReference type="EC" id="3.2.2.6" evidence="1"/>
<evidence type="ECO:0000256" key="1">
    <source>
        <dbReference type="ARBA" id="ARBA00011982"/>
    </source>
</evidence>
<dbReference type="SUPFAM" id="SSF52540">
    <property type="entry name" value="P-loop containing nucleoside triphosphate hydrolases"/>
    <property type="match status" value="1"/>
</dbReference>
<dbReference type="GO" id="GO:0007165">
    <property type="term" value="P:signal transduction"/>
    <property type="evidence" value="ECO:0007669"/>
    <property type="project" value="InterPro"/>
</dbReference>
<evidence type="ECO:0000259" key="9">
    <source>
        <dbReference type="PROSITE" id="PS50104"/>
    </source>
</evidence>
<evidence type="ECO:0000313" key="11">
    <source>
        <dbReference type="RefSeq" id="XP_030539378.1"/>
    </source>
</evidence>
<evidence type="ECO:0000256" key="5">
    <source>
        <dbReference type="ARBA" id="ARBA00022821"/>
    </source>
</evidence>